<dbReference type="RefSeq" id="WP_310371943.1">
    <property type="nucleotide sequence ID" value="NZ_JAVDXT010000001.1"/>
</dbReference>
<dbReference type="EC" id="2.7.13.3" evidence="2"/>
<dbReference type="InterPro" id="IPR035965">
    <property type="entry name" value="PAS-like_dom_sf"/>
</dbReference>
<dbReference type="SUPFAM" id="SSF55781">
    <property type="entry name" value="GAF domain-like"/>
    <property type="match status" value="1"/>
</dbReference>
<feature type="domain" description="PAS" evidence="9">
    <location>
        <begin position="233"/>
        <end position="302"/>
    </location>
</feature>
<dbReference type="Pfam" id="PF00989">
    <property type="entry name" value="PAS"/>
    <property type="match status" value="1"/>
</dbReference>
<dbReference type="CDD" id="cd00130">
    <property type="entry name" value="PAS"/>
    <property type="match status" value="1"/>
</dbReference>
<dbReference type="Gene3D" id="3.30.565.10">
    <property type="entry name" value="Histidine kinase-like ATPase, C-terminal domain"/>
    <property type="match status" value="1"/>
</dbReference>
<dbReference type="SUPFAM" id="SSF55785">
    <property type="entry name" value="PYP-like sensor domain (PAS domain)"/>
    <property type="match status" value="1"/>
</dbReference>
<dbReference type="Pfam" id="PF13185">
    <property type="entry name" value="GAF_2"/>
    <property type="match status" value="1"/>
</dbReference>
<comment type="catalytic activity">
    <reaction evidence="1">
        <text>ATP + protein L-histidine = ADP + protein N-phospho-L-histidine.</text>
        <dbReference type="EC" id="2.7.13.3"/>
    </reaction>
</comment>
<dbReference type="Proteomes" id="UP001180487">
    <property type="component" value="Unassembled WGS sequence"/>
</dbReference>
<sequence>MLSDADLHTQLKLLQQQHQALQADYRDLQAEKQKQETSADLWLKQRTRELQAEALEQKKAETLQRVFYRIAERAAADLSFYDFLHSVHSLLGELLYAKNCYVCLYDAQKNLKDFPYYVDERDGDTLQRSNVPYRRGLTEFVLSTDRPQIINAKRLQALQASGEVTEGSGDMSFSSWLGVPMHIRGVVGGILAVQGYEPGIEYSASDADILSFVANHVSSAIERYQALDELRKSEERYRTVIENVGVGVVVIQDSRMVFANPSLVRIVGHPLDYLLSNPFTAAVHPDDVPAMLDRHQRRLRGENVESFYGFRVITQQGEVRSLELSAVKIEWSKRDATLLFVVDATARLQAEQTQRLTLQKQSELNDMKSRFISVASHEFRTPLAIILSSAELLKYYGDRLPEAEKYEVIGTIENGVQRMTRMLDRVLLLGKAEAQMLEFQPRELDLTALCRSMVEDARTQQPKATCTMETQFTDMPTAGLFDEKLLRHIFGNLLSNAIKYSPQGGTVSFRVFPQDQHMVFEVADQGIGIPADEIPHLFEPFHRASNVGDIQGTGLGLAIVKNAVDLHKGSIQVSSSAQHGTCFSIRI</sequence>
<dbReference type="Gene3D" id="1.10.287.130">
    <property type="match status" value="1"/>
</dbReference>
<dbReference type="InterPro" id="IPR000014">
    <property type="entry name" value="PAS"/>
</dbReference>
<evidence type="ECO:0000256" key="1">
    <source>
        <dbReference type="ARBA" id="ARBA00000085"/>
    </source>
</evidence>
<evidence type="ECO:0000313" key="10">
    <source>
        <dbReference type="EMBL" id="MDR7376767.1"/>
    </source>
</evidence>
<keyword evidence="7" id="KW-0175">Coiled coil</keyword>
<gene>
    <name evidence="10" type="ORF">J2X19_001425</name>
</gene>
<keyword evidence="11" id="KW-1185">Reference proteome</keyword>
<evidence type="ECO:0000256" key="5">
    <source>
        <dbReference type="ARBA" id="ARBA00022777"/>
    </source>
</evidence>
<evidence type="ECO:0000256" key="3">
    <source>
        <dbReference type="ARBA" id="ARBA00022553"/>
    </source>
</evidence>
<dbReference type="InterPro" id="IPR050736">
    <property type="entry name" value="Sensor_HK_Regulatory"/>
</dbReference>
<dbReference type="SMART" id="SM00091">
    <property type="entry name" value="PAS"/>
    <property type="match status" value="1"/>
</dbReference>
<dbReference type="SMART" id="SM00388">
    <property type="entry name" value="HisKA"/>
    <property type="match status" value="1"/>
</dbReference>
<dbReference type="InterPro" id="IPR003018">
    <property type="entry name" value="GAF"/>
</dbReference>
<accession>A0ABU2C607</accession>
<dbReference type="PROSITE" id="PS50109">
    <property type="entry name" value="HIS_KIN"/>
    <property type="match status" value="1"/>
</dbReference>
<dbReference type="PANTHER" id="PTHR43711">
    <property type="entry name" value="TWO-COMPONENT HISTIDINE KINASE"/>
    <property type="match status" value="1"/>
</dbReference>
<reference evidence="10 11" key="1">
    <citation type="submission" date="2023-07" db="EMBL/GenBank/DDBJ databases">
        <title>Sorghum-associated microbial communities from plants grown in Nebraska, USA.</title>
        <authorList>
            <person name="Schachtman D."/>
        </authorList>
    </citation>
    <scope>NUCLEOTIDE SEQUENCE [LARGE SCALE GENOMIC DNA]</scope>
    <source>
        <strain evidence="10 11">BE313</strain>
    </source>
</reference>
<evidence type="ECO:0000313" key="11">
    <source>
        <dbReference type="Proteomes" id="UP001180487"/>
    </source>
</evidence>
<evidence type="ECO:0000256" key="4">
    <source>
        <dbReference type="ARBA" id="ARBA00022679"/>
    </source>
</evidence>
<dbReference type="SMART" id="SM00065">
    <property type="entry name" value="GAF"/>
    <property type="match status" value="1"/>
</dbReference>
<dbReference type="Pfam" id="PF02518">
    <property type="entry name" value="HATPase_c"/>
    <property type="match status" value="1"/>
</dbReference>
<dbReference type="CDD" id="cd00075">
    <property type="entry name" value="HATPase"/>
    <property type="match status" value="1"/>
</dbReference>
<feature type="coiled-coil region" evidence="7">
    <location>
        <begin position="11"/>
        <end position="38"/>
    </location>
</feature>
<dbReference type="PROSITE" id="PS50112">
    <property type="entry name" value="PAS"/>
    <property type="match status" value="1"/>
</dbReference>
<name>A0ABU2C607_9BURK</name>
<dbReference type="EMBL" id="JAVDXT010000001">
    <property type="protein sequence ID" value="MDR7376767.1"/>
    <property type="molecule type" value="Genomic_DNA"/>
</dbReference>
<keyword evidence="5" id="KW-0418">Kinase</keyword>
<evidence type="ECO:0000256" key="7">
    <source>
        <dbReference type="SAM" id="Coils"/>
    </source>
</evidence>
<dbReference type="InterPro" id="IPR036890">
    <property type="entry name" value="HATPase_C_sf"/>
</dbReference>
<evidence type="ECO:0000259" key="9">
    <source>
        <dbReference type="PROSITE" id="PS50112"/>
    </source>
</evidence>
<dbReference type="InterPro" id="IPR003661">
    <property type="entry name" value="HisK_dim/P_dom"/>
</dbReference>
<evidence type="ECO:0000259" key="8">
    <source>
        <dbReference type="PROSITE" id="PS50109"/>
    </source>
</evidence>
<dbReference type="SMART" id="SM00387">
    <property type="entry name" value="HATPase_c"/>
    <property type="match status" value="1"/>
</dbReference>
<dbReference type="InterPro" id="IPR029016">
    <property type="entry name" value="GAF-like_dom_sf"/>
</dbReference>
<dbReference type="PRINTS" id="PR00344">
    <property type="entry name" value="BCTRLSENSOR"/>
</dbReference>
<dbReference type="InterPro" id="IPR003594">
    <property type="entry name" value="HATPase_dom"/>
</dbReference>
<dbReference type="Gene3D" id="3.30.450.40">
    <property type="match status" value="1"/>
</dbReference>
<comment type="caution">
    <text evidence="10">The sequence shown here is derived from an EMBL/GenBank/DDBJ whole genome shotgun (WGS) entry which is preliminary data.</text>
</comment>
<keyword evidence="4" id="KW-0808">Transferase</keyword>
<keyword evidence="3" id="KW-0597">Phosphoprotein</keyword>
<dbReference type="InterPro" id="IPR004358">
    <property type="entry name" value="Sig_transdc_His_kin-like_C"/>
</dbReference>
<dbReference type="NCBIfam" id="TIGR00229">
    <property type="entry name" value="sensory_box"/>
    <property type="match status" value="1"/>
</dbReference>
<dbReference type="InterPro" id="IPR036097">
    <property type="entry name" value="HisK_dim/P_sf"/>
</dbReference>
<organism evidence="10 11">
    <name type="scientific">Rhodoferax ferrireducens</name>
    <dbReference type="NCBI Taxonomy" id="192843"/>
    <lineage>
        <taxon>Bacteria</taxon>
        <taxon>Pseudomonadati</taxon>
        <taxon>Pseudomonadota</taxon>
        <taxon>Betaproteobacteria</taxon>
        <taxon>Burkholderiales</taxon>
        <taxon>Comamonadaceae</taxon>
        <taxon>Rhodoferax</taxon>
    </lineage>
</organism>
<keyword evidence="6" id="KW-0902">Two-component regulatory system</keyword>
<protein>
    <recommendedName>
        <fullName evidence="2">histidine kinase</fullName>
        <ecNumber evidence="2">2.7.13.3</ecNumber>
    </recommendedName>
</protein>
<evidence type="ECO:0000256" key="2">
    <source>
        <dbReference type="ARBA" id="ARBA00012438"/>
    </source>
</evidence>
<dbReference type="Pfam" id="PF00512">
    <property type="entry name" value="HisKA"/>
    <property type="match status" value="1"/>
</dbReference>
<dbReference type="InterPro" id="IPR005467">
    <property type="entry name" value="His_kinase_dom"/>
</dbReference>
<evidence type="ECO:0000256" key="6">
    <source>
        <dbReference type="ARBA" id="ARBA00023012"/>
    </source>
</evidence>
<dbReference type="InterPro" id="IPR013767">
    <property type="entry name" value="PAS_fold"/>
</dbReference>
<dbReference type="CDD" id="cd00082">
    <property type="entry name" value="HisKA"/>
    <property type="match status" value="1"/>
</dbReference>
<feature type="domain" description="Histidine kinase" evidence="8">
    <location>
        <begin position="374"/>
        <end position="587"/>
    </location>
</feature>
<dbReference type="SUPFAM" id="SSF55874">
    <property type="entry name" value="ATPase domain of HSP90 chaperone/DNA topoisomerase II/histidine kinase"/>
    <property type="match status" value="1"/>
</dbReference>
<dbReference type="PANTHER" id="PTHR43711:SF26">
    <property type="entry name" value="SENSOR HISTIDINE KINASE RCSC"/>
    <property type="match status" value="1"/>
</dbReference>
<dbReference type="Gene3D" id="3.30.450.20">
    <property type="entry name" value="PAS domain"/>
    <property type="match status" value="1"/>
</dbReference>
<proteinExistence type="predicted"/>
<dbReference type="SUPFAM" id="SSF47384">
    <property type="entry name" value="Homodimeric domain of signal transducing histidine kinase"/>
    <property type="match status" value="1"/>
</dbReference>